<dbReference type="InterPro" id="IPR051912">
    <property type="entry name" value="Alkylbase_DNA_Glycosylase/TA"/>
</dbReference>
<protein>
    <recommendedName>
        <fullName evidence="6">DNA-3-methyladenine glycosylase II</fullName>
    </recommendedName>
</protein>
<feature type="compositionally biased region" description="Polar residues" evidence="3">
    <location>
        <begin position="934"/>
        <end position="958"/>
    </location>
</feature>
<keyword evidence="1" id="KW-0227">DNA damage</keyword>
<sequence length="1024" mass="113606">MPVASRIIRSAIYIESLITGTPVVASKPATIRCHENPPISGHFKLPTPPGRPISTSKKPPKYLAELPPFDEPPYNPALIWPTLTFSFEQAKNHLIKADTRFKQLFASLPCEPFERLEPVDPFRALITAVIYHRFLQLFNRSLPEKVTPTHEQEYTFPSPGRVASLDKDILKTTGMSERKAEFVLNIAKRFESGELSAEKLANASDKEVEEMLIATRGIGKGTADMFAITALRQPDVLPVNSQKTHIGLLRWVLSSHEPESYPLYINPEKLPKPNKDTKQPSGILLVPTSPVQLPEGVTLDTLKARANEEKSRTGQFWSRNEMEALTAGWKPYRSLGAFYLGTLVAKRPIVTSGPATIFRHKTTAGNPSEPPTPSERPTFTLNKPRYSTQNLTELPRFIEPPYKPALIPPTLTFSFEQAKSHLIEADTRFEQLFASVQCQPFEQLEPVDPFQPAIREIKYIFPSPDRVASVNNEITGSAGIGERKAGYVLDIAKRFADGRLSAKNLVDASDKEVEEMLTAARGIGKEKADLFAIMTLRRPDILPVGSLRTQQALLHWVLSSHEPENYPLYIDPKKLPKTIKDKLERPGSRDTEPAEGTSVLPAPAGASTPTSTAKSKKSKSKQPDGILLVPTIPVQLPEGMILDTLKARANGEMAQGGRYLLPSEMEALTASWKPYRSLGVFYMWTLLPKLPQFKEPSYKPTLITPTLTFSFEEAKSHLIKADTRFEQLFANSQCKPFEQLEPVDPFRALVTAVMGHHRSQVIAKAIHHRFLRLFNRTLPVELPHKTKQNIGYTFPSPARVAKLDSKTLGTVGMSSLQAEHVLNVAKQFADGRLSAEKLANASDKEVENILTSIQGVGEGTADMFAITTLRRPDIIPVHNQRIQRGLLKWVLSSHEPKKYPLQITPQARKLAEPNKDELGKPEVKPGKPVEGTPVQPTSGGASVSPAKTNKSSSNQQSPVLLVPTSPVKLPEGMTLDTLKARISGKKATRGRYLLPSEVKALTTDWAPYRSLGAFYMWRLAGRPT</sequence>
<dbReference type="PANTHER" id="PTHR43003:SF5">
    <property type="entry name" value="DNA-3-METHYLADENINE GLYCOSYLASE"/>
    <property type="match status" value="1"/>
</dbReference>
<comment type="caution">
    <text evidence="4">The sequence shown here is derived from an EMBL/GenBank/DDBJ whole genome shotgun (WGS) entry which is preliminary data.</text>
</comment>
<feature type="region of interest" description="Disordered" evidence="3">
    <location>
        <begin position="911"/>
        <end position="965"/>
    </location>
</feature>
<feature type="compositionally biased region" description="Low complexity" evidence="3">
    <location>
        <begin position="601"/>
        <end position="613"/>
    </location>
</feature>
<reference evidence="4" key="1">
    <citation type="submission" date="2021-01" db="EMBL/GenBank/DDBJ databases">
        <authorList>
            <person name="Kaushik A."/>
        </authorList>
    </citation>
    <scope>NUCLEOTIDE SEQUENCE</scope>
    <source>
        <strain evidence="4">AG2-2IIIB</strain>
    </source>
</reference>
<keyword evidence="2" id="KW-0234">DNA repair</keyword>
<evidence type="ECO:0000256" key="1">
    <source>
        <dbReference type="ARBA" id="ARBA00022763"/>
    </source>
</evidence>
<dbReference type="GO" id="GO:0032993">
    <property type="term" value="C:protein-DNA complex"/>
    <property type="evidence" value="ECO:0007669"/>
    <property type="project" value="TreeGrafter"/>
</dbReference>
<dbReference type="GO" id="GO:0008725">
    <property type="term" value="F:DNA-3-methyladenine glycosylase activity"/>
    <property type="evidence" value="ECO:0007669"/>
    <property type="project" value="TreeGrafter"/>
</dbReference>
<dbReference type="AlphaFoldDB" id="A0A8H3GXL5"/>
<feature type="region of interest" description="Disordered" evidence="3">
    <location>
        <begin position="361"/>
        <end position="382"/>
    </location>
</feature>
<accession>A0A8H3GXL5</accession>
<dbReference type="GO" id="GO:0005634">
    <property type="term" value="C:nucleus"/>
    <property type="evidence" value="ECO:0007669"/>
    <property type="project" value="TreeGrafter"/>
</dbReference>
<dbReference type="Gene3D" id="1.10.340.30">
    <property type="entry name" value="Hypothetical protein, domain 2"/>
    <property type="match status" value="3"/>
</dbReference>
<dbReference type="GO" id="GO:0006285">
    <property type="term" value="P:base-excision repair, AP site formation"/>
    <property type="evidence" value="ECO:0007669"/>
    <property type="project" value="TreeGrafter"/>
</dbReference>
<dbReference type="InterPro" id="IPR011257">
    <property type="entry name" value="DNA_glycosylase"/>
</dbReference>
<organism evidence="4 5">
    <name type="scientific">Rhizoctonia solani</name>
    <dbReference type="NCBI Taxonomy" id="456999"/>
    <lineage>
        <taxon>Eukaryota</taxon>
        <taxon>Fungi</taxon>
        <taxon>Dikarya</taxon>
        <taxon>Basidiomycota</taxon>
        <taxon>Agaricomycotina</taxon>
        <taxon>Agaricomycetes</taxon>
        <taxon>Cantharellales</taxon>
        <taxon>Ceratobasidiaceae</taxon>
        <taxon>Rhizoctonia</taxon>
    </lineage>
</organism>
<dbReference type="GO" id="GO:0043916">
    <property type="term" value="F:DNA-7-methylguanine glycosylase activity"/>
    <property type="evidence" value="ECO:0007669"/>
    <property type="project" value="TreeGrafter"/>
</dbReference>
<dbReference type="PANTHER" id="PTHR43003">
    <property type="entry name" value="DNA-3-METHYLADENINE GLYCOSYLASE"/>
    <property type="match status" value="1"/>
</dbReference>
<dbReference type="GO" id="GO:0032131">
    <property type="term" value="F:alkylated DNA binding"/>
    <property type="evidence" value="ECO:0007669"/>
    <property type="project" value="TreeGrafter"/>
</dbReference>
<dbReference type="GO" id="GO:0006307">
    <property type="term" value="P:DNA alkylation repair"/>
    <property type="evidence" value="ECO:0007669"/>
    <property type="project" value="TreeGrafter"/>
</dbReference>
<dbReference type="SUPFAM" id="SSF48150">
    <property type="entry name" value="DNA-glycosylase"/>
    <property type="match status" value="3"/>
</dbReference>
<feature type="compositionally biased region" description="Basic and acidic residues" evidence="3">
    <location>
        <begin position="583"/>
        <end position="592"/>
    </location>
</feature>
<evidence type="ECO:0000256" key="3">
    <source>
        <dbReference type="SAM" id="MobiDB-lite"/>
    </source>
</evidence>
<dbReference type="Proteomes" id="UP000663843">
    <property type="component" value="Unassembled WGS sequence"/>
</dbReference>
<gene>
    <name evidence="4" type="ORF">RDB_LOCUS115283</name>
</gene>
<dbReference type="EMBL" id="CAJMWT010003781">
    <property type="protein sequence ID" value="CAE6478722.1"/>
    <property type="molecule type" value="Genomic_DNA"/>
</dbReference>
<feature type="compositionally biased region" description="Basic and acidic residues" evidence="3">
    <location>
        <begin position="911"/>
        <end position="927"/>
    </location>
</feature>
<dbReference type="Gene3D" id="1.10.1670.40">
    <property type="match status" value="3"/>
</dbReference>
<evidence type="ECO:0008006" key="6">
    <source>
        <dbReference type="Google" id="ProtNLM"/>
    </source>
</evidence>
<name>A0A8H3GXL5_9AGAM</name>
<evidence type="ECO:0000313" key="5">
    <source>
        <dbReference type="Proteomes" id="UP000663843"/>
    </source>
</evidence>
<evidence type="ECO:0000313" key="4">
    <source>
        <dbReference type="EMBL" id="CAE6478722.1"/>
    </source>
</evidence>
<feature type="region of interest" description="Disordered" evidence="3">
    <location>
        <begin position="583"/>
        <end position="622"/>
    </location>
</feature>
<proteinExistence type="predicted"/>
<evidence type="ECO:0000256" key="2">
    <source>
        <dbReference type="ARBA" id="ARBA00023204"/>
    </source>
</evidence>